<dbReference type="Pfam" id="PF08002">
    <property type="entry name" value="DUF1697"/>
    <property type="match status" value="1"/>
</dbReference>
<dbReference type="Proteomes" id="UP000815846">
    <property type="component" value="Unassembled WGS sequence"/>
</dbReference>
<dbReference type="EMBL" id="PJAI02000037">
    <property type="protein sequence ID" value="TYK64223.1"/>
    <property type="molecule type" value="Genomic_DNA"/>
</dbReference>
<comment type="caution">
    <text evidence="1">The sequence shown here is derived from an EMBL/GenBank/DDBJ whole genome shotgun (WGS) entry which is preliminary data.</text>
</comment>
<name>A0ABY3MSQ1_9GAMM</name>
<sequence>MKNYILLFRGINVGGKNLLPMKELVPLLTKYNFQGVSSYIQSGNVVLKCTSQPDALVRSIVLDNFGFTVKLFSLEQAEFTAIQEANPYKIFEGKFVHCYFCNDNIELNQAKVDKYLASSESYTVIGKVFYLHAPEGIGRSKLVANIEVCLSQPATGRNLNTINKISTMLTKLA</sequence>
<proteinExistence type="predicted"/>
<gene>
    <name evidence="1" type="ORF">CWS31_016765</name>
</gene>
<accession>A0ABY3MSQ1</accession>
<keyword evidence="2" id="KW-1185">Reference proteome</keyword>
<dbReference type="RefSeq" id="WP_101345695.1">
    <property type="nucleotide sequence ID" value="NZ_PJAI02000037.1"/>
</dbReference>
<dbReference type="PIRSF" id="PIRSF008502">
    <property type="entry name" value="UCP008502"/>
    <property type="match status" value="1"/>
</dbReference>
<dbReference type="SUPFAM" id="SSF160379">
    <property type="entry name" value="SP0830-like"/>
    <property type="match status" value="1"/>
</dbReference>
<protein>
    <submittedName>
        <fullName evidence="1">DUF1697 domain-containing protein</fullName>
    </submittedName>
</protein>
<organism evidence="1 2">
    <name type="scientific">Colwellia echini</name>
    <dbReference type="NCBI Taxonomy" id="1982103"/>
    <lineage>
        <taxon>Bacteria</taxon>
        <taxon>Pseudomonadati</taxon>
        <taxon>Pseudomonadota</taxon>
        <taxon>Gammaproteobacteria</taxon>
        <taxon>Alteromonadales</taxon>
        <taxon>Colwelliaceae</taxon>
        <taxon>Colwellia</taxon>
    </lineage>
</organism>
<dbReference type="PANTHER" id="PTHR36439">
    <property type="entry name" value="BLL4334 PROTEIN"/>
    <property type="match status" value="1"/>
</dbReference>
<dbReference type="PANTHER" id="PTHR36439:SF1">
    <property type="entry name" value="DUF1697 DOMAIN-CONTAINING PROTEIN"/>
    <property type="match status" value="1"/>
</dbReference>
<evidence type="ECO:0000313" key="2">
    <source>
        <dbReference type="Proteomes" id="UP000815846"/>
    </source>
</evidence>
<evidence type="ECO:0000313" key="1">
    <source>
        <dbReference type="EMBL" id="TYK64223.1"/>
    </source>
</evidence>
<dbReference type="Gene3D" id="3.30.70.1280">
    <property type="entry name" value="SP0830-like domains"/>
    <property type="match status" value="1"/>
</dbReference>
<dbReference type="InterPro" id="IPR012545">
    <property type="entry name" value="DUF1697"/>
</dbReference>
<reference evidence="1 2" key="1">
    <citation type="submission" date="2019-08" db="EMBL/GenBank/DDBJ databases">
        <title>Microbe sample from Colwellia echini.</title>
        <authorList>
            <person name="Christiansen L."/>
            <person name="Pathiraja D."/>
            <person name="Schultz-Johansen M."/>
            <person name="Choi I.-G."/>
            <person name="Stougaard P."/>
        </authorList>
    </citation>
    <scope>NUCLEOTIDE SEQUENCE [LARGE SCALE GENOMIC DNA]</scope>
    <source>
        <strain evidence="1 2">A3</strain>
    </source>
</reference>